<feature type="compositionally biased region" description="Polar residues" evidence="1">
    <location>
        <begin position="58"/>
        <end position="78"/>
    </location>
</feature>
<proteinExistence type="predicted"/>
<feature type="region of interest" description="Disordered" evidence="1">
    <location>
        <begin position="56"/>
        <end position="78"/>
    </location>
</feature>
<comment type="caution">
    <text evidence="2">The sequence shown here is derived from an EMBL/GenBank/DDBJ whole genome shotgun (WGS) entry which is preliminary data.</text>
</comment>
<dbReference type="Proteomes" id="UP001323617">
    <property type="component" value="Unassembled WGS sequence"/>
</dbReference>
<evidence type="ECO:0000313" key="2">
    <source>
        <dbReference type="EMBL" id="KAK4682551.1"/>
    </source>
</evidence>
<evidence type="ECO:0000313" key="3">
    <source>
        <dbReference type="Proteomes" id="UP001323617"/>
    </source>
</evidence>
<reference evidence="2 3" key="1">
    <citation type="journal article" date="2023" name="bioRxiv">
        <title>High-quality genome assemblies of four members of thePodospora anserinaspecies complex.</title>
        <authorList>
            <person name="Ament-Velasquez S.L."/>
            <person name="Vogan A.A."/>
            <person name="Wallerman O."/>
            <person name="Hartmann F."/>
            <person name="Gautier V."/>
            <person name="Silar P."/>
            <person name="Giraud T."/>
            <person name="Johannesson H."/>
        </authorList>
    </citation>
    <scope>NUCLEOTIDE SEQUENCE [LARGE SCALE GENOMIC DNA]</scope>
    <source>
        <strain evidence="2 3">CBS 124.78</strain>
    </source>
</reference>
<dbReference type="RefSeq" id="XP_062806021.1">
    <property type="nucleotide sequence ID" value="XM_062940054.1"/>
</dbReference>
<gene>
    <name evidence="2" type="ORF">QC764_0020300</name>
</gene>
<evidence type="ECO:0000256" key="1">
    <source>
        <dbReference type="SAM" id="MobiDB-lite"/>
    </source>
</evidence>
<sequence>MRDQRVRNISHKRDPTSAQPEASDQVDPPGACGDLRNCRNLARLLVLWKLQLRANGLSDPQKNPWSVTSASQHSQTTT</sequence>
<feature type="region of interest" description="Disordered" evidence="1">
    <location>
        <begin position="1"/>
        <end position="31"/>
    </location>
</feature>
<dbReference type="GeneID" id="87960533"/>
<accession>A0ABR0IRS1</accession>
<name>A0ABR0IRS1_9PEZI</name>
<keyword evidence="3" id="KW-1185">Reference proteome</keyword>
<protein>
    <submittedName>
        <fullName evidence="2">Uncharacterized protein</fullName>
    </submittedName>
</protein>
<organism evidence="2 3">
    <name type="scientific">Podospora pseudoanserina</name>
    <dbReference type="NCBI Taxonomy" id="2609844"/>
    <lineage>
        <taxon>Eukaryota</taxon>
        <taxon>Fungi</taxon>
        <taxon>Dikarya</taxon>
        <taxon>Ascomycota</taxon>
        <taxon>Pezizomycotina</taxon>
        <taxon>Sordariomycetes</taxon>
        <taxon>Sordariomycetidae</taxon>
        <taxon>Sordariales</taxon>
        <taxon>Podosporaceae</taxon>
        <taxon>Podospora</taxon>
    </lineage>
</organism>
<feature type="compositionally biased region" description="Basic and acidic residues" evidence="1">
    <location>
        <begin position="1"/>
        <end position="15"/>
    </location>
</feature>
<dbReference type="EMBL" id="JAFFHC010000001">
    <property type="protein sequence ID" value="KAK4682551.1"/>
    <property type="molecule type" value="Genomic_DNA"/>
</dbReference>